<keyword evidence="3 7" id="KW-0812">Transmembrane</keyword>
<organism evidence="10">
    <name type="scientific">marine sediment metagenome</name>
    <dbReference type="NCBI Taxonomy" id="412755"/>
    <lineage>
        <taxon>unclassified sequences</taxon>
        <taxon>metagenomes</taxon>
        <taxon>ecological metagenomes</taxon>
    </lineage>
</organism>
<evidence type="ECO:0000256" key="2">
    <source>
        <dbReference type="ARBA" id="ARBA00022475"/>
    </source>
</evidence>
<evidence type="ECO:0000256" key="5">
    <source>
        <dbReference type="ARBA" id="ARBA00023136"/>
    </source>
</evidence>
<comment type="similarity">
    <text evidence="6">Belongs to the ABC-4 integral membrane protein family.</text>
</comment>
<evidence type="ECO:0000256" key="3">
    <source>
        <dbReference type="ARBA" id="ARBA00022692"/>
    </source>
</evidence>
<evidence type="ECO:0000256" key="6">
    <source>
        <dbReference type="ARBA" id="ARBA00038076"/>
    </source>
</evidence>
<feature type="non-terminal residue" evidence="10">
    <location>
        <position position="236"/>
    </location>
</feature>
<feature type="domain" description="MacB-like periplasmic core" evidence="9">
    <location>
        <begin position="9"/>
        <end position="149"/>
    </location>
</feature>
<evidence type="ECO:0000256" key="4">
    <source>
        <dbReference type="ARBA" id="ARBA00022989"/>
    </source>
</evidence>
<dbReference type="PANTHER" id="PTHR30572">
    <property type="entry name" value="MEMBRANE COMPONENT OF TRANSPORTER-RELATED"/>
    <property type="match status" value="1"/>
</dbReference>
<dbReference type="GO" id="GO:0005886">
    <property type="term" value="C:plasma membrane"/>
    <property type="evidence" value="ECO:0007669"/>
    <property type="project" value="UniProtKB-SubCell"/>
</dbReference>
<evidence type="ECO:0000256" key="1">
    <source>
        <dbReference type="ARBA" id="ARBA00004651"/>
    </source>
</evidence>
<keyword evidence="2" id="KW-1003">Cell membrane</keyword>
<reference evidence="10" key="1">
    <citation type="journal article" date="2014" name="Front. Microbiol.">
        <title>High frequency of phylogenetically diverse reductive dehalogenase-homologous genes in deep subseafloor sedimentary metagenomes.</title>
        <authorList>
            <person name="Kawai M."/>
            <person name="Futagami T."/>
            <person name="Toyoda A."/>
            <person name="Takaki Y."/>
            <person name="Nishi S."/>
            <person name="Hori S."/>
            <person name="Arai W."/>
            <person name="Tsubouchi T."/>
            <person name="Morono Y."/>
            <person name="Uchiyama I."/>
            <person name="Ito T."/>
            <person name="Fujiyama A."/>
            <person name="Inagaki F."/>
            <person name="Takami H."/>
        </authorList>
    </citation>
    <scope>NUCLEOTIDE SEQUENCE</scope>
    <source>
        <strain evidence="10">Expedition CK06-06</strain>
    </source>
</reference>
<feature type="domain" description="ABC3 transporter permease C-terminal" evidence="8">
    <location>
        <begin position="185"/>
        <end position="235"/>
    </location>
</feature>
<accession>X0Y6A1</accession>
<dbReference type="GO" id="GO:0022857">
    <property type="term" value="F:transmembrane transporter activity"/>
    <property type="evidence" value="ECO:0007669"/>
    <property type="project" value="TreeGrafter"/>
</dbReference>
<dbReference type="PANTHER" id="PTHR30572:SF4">
    <property type="entry name" value="ABC TRANSPORTER PERMEASE YTRF"/>
    <property type="match status" value="1"/>
</dbReference>
<name>X0Y6A1_9ZZZZ</name>
<sequence length="236" mass="26272">RLRERAMELRVVGTTPEWFKLVPRETLAGRVLLPADQEKRSPVAVLTEFGARKILATGSTIGQTIRIGGDQFEVVGIVKSESGQAGNIQIPDQEVDVYISIEVARRYFGDVFTKYTSGSRVREKVELHQIIVRVDKAEKVEAVAAGIERMLERFHKKKDYVVSVPLALLRQAEATKRTFNIVLGSIAGISLLVGGIGIMNIMLASVTERTREIGIRRAVGAKRRQIVYQFLIETVV</sequence>
<keyword evidence="5 7" id="KW-0472">Membrane</keyword>
<evidence type="ECO:0000313" key="10">
    <source>
        <dbReference type="EMBL" id="GAG44233.1"/>
    </source>
</evidence>
<dbReference type="InterPro" id="IPR050250">
    <property type="entry name" value="Macrolide_Exporter_MacB"/>
</dbReference>
<feature type="transmembrane region" description="Helical" evidence="7">
    <location>
        <begin position="179"/>
        <end position="203"/>
    </location>
</feature>
<dbReference type="Pfam" id="PF12704">
    <property type="entry name" value="MacB_PCD"/>
    <property type="match status" value="1"/>
</dbReference>
<proteinExistence type="inferred from homology"/>
<dbReference type="Pfam" id="PF02687">
    <property type="entry name" value="FtsX"/>
    <property type="match status" value="1"/>
</dbReference>
<evidence type="ECO:0000259" key="8">
    <source>
        <dbReference type="Pfam" id="PF02687"/>
    </source>
</evidence>
<comment type="caution">
    <text evidence="10">The sequence shown here is derived from an EMBL/GenBank/DDBJ whole genome shotgun (WGS) entry which is preliminary data.</text>
</comment>
<keyword evidence="4 7" id="KW-1133">Transmembrane helix</keyword>
<dbReference type="EMBL" id="BARS01051320">
    <property type="protein sequence ID" value="GAG44233.1"/>
    <property type="molecule type" value="Genomic_DNA"/>
</dbReference>
<evidence type="ECO:0000259" key="9">
    <source>
        <dbReference type="Pfam" id="PF12704"/>
    </source>
</evidence>
<dbReference type="InterPro" id="IPR003838">
    <property type="entry name" value="ABC3_permease_C"/>
</dbReference>
<evidence type="ECO:0000256" key="7">
    <source>
        <dbReference type="SAM" id="Phobius"/>
    </source>
</evidence>
<protein>
    <submittedName>
        <fullName evidence="10">Uncharacterized protein</fullName>
    </submittedName>
</protein>
<comment type="subcellular location">
    <subcellularLocation>
        <location evidence="1">Cell membrane</location>
        <topology evidence="1">Multi-pass membrane protein</topology>
    </subcellularLocation>
</comment>
<dbReference type="AlphaFoldDB" id="X0Y6A1"/>
<feature type="non-terminal residue" evidence="10">
    <location>
        <position position="1"/>
    </location>
</feature>
<dbReference type="InterPro" id="IPR025857">
    <property type="entry name" value="MacB_PCD"/>
</dbReference>
<gene>
    <name evidence="10" type="ORF">S01H1_76467</name>
</gene>